<reference evidence="1 2" key="1">
    <citation type="journal article" date="2019" name="Commun. Biol.">
        <title>The bagworm genome reveals a unique fibroin gene that provides high tensile strength.</title>
        <authorList>
            <person name="Kono N."/>
            <person name="Nakamura H."/>
            <person name="Ohtoshi R."/>
            <person name="Tomita M."/>
            <person name="Numata K."/>
            <person name="Arakawa K."/>
        </authorList>
    </citation>
    <scope>NUCLEOTIDE SEQUENCE [LARGE SCALE GENOMIC DNA]</scope>
</reference>
<protein>
    <submittedName>
        <fullName evidence="1">Uncharacterized protein</fullName>
    </submittedName>
</protein>
<evidence type="ECO:0000313" key="1">
    <source>
        <dbReference type="EMBL" id="GBP20785.1"/>
    </source>
</evidence>
<gene>
    <name evidence="1" type="ORF">EVAR_14511_1</name>
</gene>
<keyword evidence="2" id="KW-1185">Reference proteome</keyword>
<name>A0A4C1U333_EUMVA</name>
<organism evidence="1 2">
    <name type="scientific">Eumeta variegata</name>
    <name type="common">Bagworm moth</name>
    <name type="synonym">Eumeta japonica</name>
    <dbReference type="NCBI Taxonomy" id="151549"/>
    <lineage>
        <taxon>Eukaryota</taxon>
        <taxon>Metazoa</taxon>
        <taxon>Ecdysozoa</taxon>
        <taxon>Arthropoda</taxon>
        <taxon>Hexapoda</taxon>
        <taxon>Insecta</taxon>
        <taxon>Pterygota</taxon>
        <taxon>Neoptera</taxon>
        <taxon>Endopterygota</taxon>
        <taxon>Lepidoptera</taxon>
        <taxon>Glossata</taxon>
        <taxon>Ditrysia</taxon>
        <taxon>Tineoidea</taxon>
        <taxon>Psychidae</taxon>
        <taxon>Oiketicinae</taxon>
        <taxon>Eumeta</taxon>
    </lineage>
</organism>
<dbReference type="Proteomes" id="UP000299102">
    <property type="component" value="Unassembled WGS sequence"/>
</dbReference>
<dbReference type="AlphaFoldDB" id="A0A4C1U333"/>
<evidence type="ECO:0000313" key="2">
    <source>
        <dbReference type="Proteomes" id="UP000299102"/>
    </source>
</evidence>
<dbReference type="EMBL" id="BGZK01000122">
    <property type="protein sequence ID" value="GBP20785.1"/>
    <property type="molecule type" value="Genomic_DNA"/>
</dbReference>
<accession>A0A4C1U333</accession>
<proteinExistence type="predicted"/>
<sequence>MVNGLVPSACNLVSHITRGTTDVLCVLTQSVKNADGHAPGACQTLRTEALPSPPIIYLILGFTVCRILRVLCSDHYIRQGKHSCPISEGSANKRVPYPRRTSFLIDVSDSTFYTPQRTKLPSDLSANDVRRRFNALRLFLLLPRFPILRHCDVFATNFTAAEIGHLACNRFECDERLKSQFSTSTAVLHAHRDCCRLFLAIP</sequence>
<comment type="caution">
    <text evidence="1">The sequence shown here is derived from an EMBL/GenBank/DDBJ whole genome shotgun (WGS) entry which is preliminary data.</text>
</comment>